<dbReference type="PANTHER" id="PTHR43289:SF6">
    <property type="entry name" value="SERINE_THREONINE-PROTEIN KINASE NEKL-3"/>
    <property type="match status" value="1"/>
</dbReference>
<dbReference type="SUPFAM" id="SSF56112">
    <property type="entry name" value="Protein kinase-like (PK-like)"/>
    <property type="match status" value="1"/>
</dbReference>
<dbReference type="OrthoDB" id="1668230at2759"/>
<dbReference type="GO" id="GO:0004674">
    <property type="term" value="F:protein serine/threonine kinase activity"/>
    <property type="evidence" value="ECO:0007669"/>
    <property type="project" value="TreeGrafter"/>
</dbReference>
<dbReference type="PROSITE" id="PS50011">
    <property type="entry name" value="PROTEIN_KINASE_DOM"/>
    <property type="match status" value="1"/>
</dbReference>
<sequence length="228" mass="24721">MSEECPALEGGWVCCREGASNAIAATVRLYDADARLLPFYMEHVEAPNLVSYHLPGGNRILGVDEAEQILADMSAAVSYAHSQGIAHSDIKPANILFERTGGAVLIDFGLSSELKDATVHVGGSPWYIPPEYGVNGKRRAPGDVFALGVVMPFDLGRILMPDLRPRLNWTIADVRKGALRNTAWDTMLQGLRIVEHASCSSGVLQQPWLVDWCGKCYSLGPRESALAS</sequence>
<accession>A0A9P9X0Z2</accession>
<dbReference type="InterPro" id="IPR011009">
    <property type="entry name" value="Kinase-like_dom_sf"/>
</dbReference>
<dbReference type="AlphaFoldDB" id="A0A9P9X0Z2"/>
<dbReference type="PROSITE" id="PS00108">
    <property type="entry name" value="PROTEIN_KINASE_ST"/>
    <property type="match status" value="1"/>
</dbReference>
<keyword evidence="1" id="KW-0808">Transferase</keyword>
<keyword evidence="3" id="KW-0418">Kinase</keyword>
<evidence type="ECO:0000256" key="1">
    <source>
        <dbReference type="ARBA" id="ARBA00022679"/>
    </source>
</evidence>
<evidence type="ECO:0000256" key="2">
    <source>
        <dbReference type="ARBA" id="ARBA00022741"/>
    </source>
</evidence>
<organism evidence="6 7">
    <name type="scientific">Colletotrichum abscissum</name>
    <dbReference type="NCBI Taxonomy" id="1671311"/>
    <lineage>
        <taxon>Eukaryota</taxon>
        <taxon>Fungi</taxon>
        <taxon>Dikarya</taxon>
        <taxon>Ascomycota</taxon>
        <taxon>Pezizomycotina</taxon>
        <taxon>Sordariomycetes</taxon>
        <taxon>Hypocreomycetidae</taxon>
        <taxon>Glomerellales</taxon>
        <taxon>Glomerellaceae</taxon>
        <taxon>Colletotrichum</taxon>
        <taxon>Colletotrichum acutatum species complex</taxon>
    </lineage>
</organism>
<protein>
    <recommendedName>
        <fullName evidence="5">Protein kinase domain-containing protein</fullName>
    </recommendedName>
</protein>
<dbReference type="Gene3D" id="1.10.510.10">
    <property type="entry name" value="Transferase(Phosphotransferase) domain 1"/>
    <property type="match status" value="1"/>
</dbReference>
<evidence type="ECO:0000313" key="6">
    <source>
        <dbReference type="EMBL" id="KAI3530207.1"/>
    </source>
</evidence>
<dbReference type="GO" id="GO:0005524">
    <property type="term" value="F:ATP binding"/>
    <property type="evidence" value="ECO:0007669"/>
    <property type="project" value="UniProtKB-KW"/>
</dbReference>
<gene>
    <name evidence="6" type="ORF">CABS02_14589</name>
</gene>
<dbReference type="InterPro" id="IPR000719">
    <property type="entry name" value="Prot_kinase_dom"/>
</dbReference>
<evidence type="ECO:0000256" key="4">
    <source>
        <dbReference type="ARBA" id="ARBA00022840"/>
    </source>
</evidence>
<dbReference type="EMBL" id="SDAQ01000209">
    <property type="protein sequence ID" value="KAI3530207.1"/>
    <property type="molecule type" value="Genomic_DNA"/>
</dbReference>
<dbReference type="InterPro" id="IPR008271">
    <property type="entry name" value="Ser/Thr_kinase_AS"/>
</dbReference>
<evidence type="ECO:0000313" key="7">
    <source>
        <dbReference type="Proteomes" id="UP001056436"/>
    </source>
</evidence>
<dbReference type="Pfam" id="PF00069">
    <property type="entry name" value="Pkinase"/>
    <property type="match status" value="1"/>
</dbReference>
<dbReference type="Proteomes" id="UP001056436">
    <property type="component" value="Unassembled WGS sequence"/>
</dbReference>
<dbReference type="PANTHER" id="PTHR43289">
    <property type="entry name" value="MITOGEN-ACTIVATED PROTEIN KINASE KINASE KINASE 20-RELATED"/>
    <property type="match status" value="1"/>
</dbReference>
<keyword evidence="2" id="KW-0547">Nucleotide-binding</keyword>
<dbReference type="SMART" id="SM00220">
    <property type="entry name" value="S_TKc"/>
    <property type="match status" value="1"/>
</dbReference>
<evidence type="ECO:0000256" key="3">
    <source>
        <dbReference type="ARBA" id="ARBA00022777"/>
    </source>
</evidence>
<name>A0A9P9X0Z2_9PEZI</name>
<keyword evidence="4" id="KW-0067">ATP-binding</keyword>
<comment type="caution">
    <text evidence="6">The sequence shown here is derived from an EMBL/GenBank/DDBJ whole genome shotgun (WGS) entry which is preliminary data.</text>
</comment>
<keyword evidence="7" id="KW-1185">Reference proteome</keyword>
<reference evidence="6" key="1">
    <citation type="submission" date="2019-01" db="EMBL/GenBank/DDBJ databases">
        <title>Colletotrichum abscissum LGMF1257.</title>
        <authorList>
            <person name="Baroncelli R."/>
        </authorList>
    </citation>
    <scope>NUCLEOTIDE SEQUENCE</scope>
    <source>
        <strain evidence="6">Ca142</strain>
    </source>
</reference>
<feature type="domain" description="Protein kinase" evidence="5">
    <location>
        <begin position="1"/>
        <end position="228"/>
    </location>
</feature>
<proteinExistence type="predicted"/>
<evidence type="ECO:0000259" key="5">
    <source>
        <dbReference type="PROSITE" id="PS50011"/>
    </source>
</evidence>